<evidence type="ECO:0000256" key="1">
    <source>
        <dbReference type="ARBA" id="ARBA00004123"/>
    </source>
</evidence>
<dbReference type="PANTHER" id="PTHR12945:SF0">
    <property type="entry name" value="TRNA (ADENINE(58)-N(1))-METHYLTRANSFERASE NON-CATALYTIC SUBUNIT TRM6"/>
    <property type="match status" value="1"/>
</dbReference>
<evidence type="ECO:0000256" key="7">
    <source>
        <dbReference type="SAM" id="MobiDB-lite"/>
    </source>
</evidence>
<dbReference type="AlphaFoldDB" id="A0A0D6EQJ5"/>
<dbReference type="OrthoDB" id="10254665at2759"/>
<comment type="subcellular location">
    <subcellularLocation>
        <location evidence="1">Nucleus</location>
    </subcellularLocation>
</comment>
<feature type="compositionally biased region" description="Polar residues" evidence="7">
    <location>
        <begin position="1"/>
        <end position="11"/>
    </location>
</feature>
<protein>
    <recommendedName>
        <fullName evidence="3">tRNA (adenine(58)-N(1))-methyltransferase non-catalytic subunit TRM6</fullName>
    </recommendedName>
    <alternativeName>
        <fullName evidence="6">tRNA(m1A58)-methyltransferase subunit TRM6</fullName>
    </alternativeName>
</protein>
<feature type="non-terminal residue" evidence="8">
    <location>
        <position position="1"/>
    </location>
</feature>
<organism evidence="8 9">
    <name type="scientific">Sporidiobolus salmonicolor</name>
    <name type="common">Yeast-like fungus</name>
    <name type="synonym">Sporobolomyces salmonicolor</name>
    <dbReference type="NCBI Taxonomy" id="5005"/>
    <lineage>
        <taxon>Eukaryota</taxon>
        <taxon>Fungi</taxon>
        <taxon>Dikarya</taxon>
        <taxon>Basidiomycota</taxon>
        <taxon>Pucciniomycotina</taxon>
        <taxon>Microbotryomycetes</taxon>
        <taxon>Sporidiobolales</taxon>
        <taxon>Sporidiobolaceae</taxon>
        <taxon>Sporobolomyces</taxon>
    </lineage>
</organism>
<keyword evidence="9" id="KW-1185">Reference proteome</keyword>
<dbReference type="PANTHER" id="PTHR12945">
    <property type="entry name" value="TRANSLATION INITIATION FACTOR EIF3-RELATED"/>
    <property type="match status" value="1"/>
</dbReference>
<sequence length="450" mass="49226">MADPVPSTSSAPLELPTPSSPFTASAAPSSVASSLARSFIRTHDHVLLKLPSGILKPVKISPNGTIGLGKYGTFKAKELVGRPYGQTYEIQEGGRLAVVKATLNEIGELPPCLSGRTRRGSCARCSPCMRFSRTEETAANNENIASTGNQSLSFVDIKALKESGMSGRIEEHKAYDLKTEYSKEKYLKRKEAKYLQLFTPLPPTIHQLAQYNFDKVPSKTRDLRPDTLANLLAMANVRPGSRLLVVENLGGMITGACVERMGVHPLGRDRPGVESAGSAARSRGELILACEYEPYSIIERLIPRLAGSAPIVVYSPHVQILFSALLPLRTHPAILSPTIHEPFLRRYQVLPGRAHPEMQGMGSGGFLMTMTRVLENEGANSVSWGRREKRRLLKEKEREKGATEGSEGERNAKKQKVEERVKADEVENAVERAEAAVKAASEECPEMDEA</sequence>
<dbReference type="Gene3D" id="3.10.330.20">
    <property type="match status" value="1"/>
</dbReference>
<dbReference type="EMBL" id="CENE01000022">
    <property type="protein sequence ID" value="CEQ42239.1"/>
    <property type="molecule type" value="Genomic_DNA"/>
</dbReference>
<evidence type="ECO:0000256" key="4">
    <source>
        <dbReference type="ARBA" id="ARBA00022694"/>
    </source>
</evidence>
<dbReference type="GO" id="GO:0005634">
    <property type="term" value="C:nucleus"/>
    <property type="evidence" value="ECO:0007669"/>
    <property type="project" value="UniProtKB-SubCell"/>
</dbReference>
<dbReference type="GO" id="GO:0031515">
    <property type="term" value="C:tRNA (m1A) methyltransferase complex"/>
    <property type="evidence" value="ECO:0007669"/>
    <property type="project" value="InterPro"/>
</dbReference>
<dbReference type="InterPro" id="IPR017423">
    <property type="entry name" value="TRM6"/>
</dbReference>
<feature type="compositionally biased region" description="Basic and acidic residues" evidence="7">
    <location>
        <begin position="394"/>
        <end position="428"/>
    </location>
</feature>
<evidence type="ECO:0000256" key="2">
    <source>
        <dbReference type="ARBA" id="ARBA00008320"/>
    </source>
</evidence>
<accession>A0A0D6EQJ5</accession>
<keyword evidence="5" id="KW-0539">Nucleus</keyword>
<feature type="region of interest" description="Disordered" evidence="7">
    <location>
        <begin position="1"/>
        <end position="24"/>
    </location>
</feature>
<reference evidence="9" key="1">
    <citation type="submission" date="2015-02" db="EMBL/GenBank/DDBJ databases">
        <authorList>
            <person name="Gon?alves P."/>
        </authorList>
    </citation>
    <scope>NUCLEOTIDE SEQUENCE [LARGE SCALE GENOMIC DNA]</scope>
</reference>
<keyword evidence="4" id="KW-0819">tRNA processing</keyword>
<evidence type="ECO:0000313" key="8">
    <source>
        <dbReference type="EMBL" id="CEQ42239.1"/>
    </source>
</evidence>
<name>A0A0D6EQJ5_SPOSA</name>
<gene>
    <name evidence="8" type="primary">SPOSA6832_04030</name>
</gene>
<evidence type="ECO:0000256" key="6">
    <source>
        <dbReference type="ARBA" id="ARBA00032319"/>
    </source>
</evidence>
<feature type="region of interest" description="Disordered" evidence="7">
    <location>
        <begin position="393"/>
        <end position="428"/>
    </location>
</feature>
<evidence type="ECO:0000256" key="3">
    <source>
        <dbReference type="ARBA" id="ARBA00021704"/>
    </source>
</evidence>
<dbReference type="Proteomes" id="UP000243876">
    <property type="component" value="Unassembled WGS sequence"/>
</dbReference>
<dbReference type="Pfam" id="PF04189">
    <property type="entry name" value="Gcd10p"/>
    <property type="match status" value="1"/>
</dbReference>
<dbReference type="GO" id="GO:0030488">
    <property type="term" value="P:tRNA methylation"/>
    <property type="evidence" value="ECO:0007669"/>
    <property type="project" value="InterPro"/>
</dbReference>
<evidence type="ECO:0000256" key="5">
    <source>
        <dbReference type="ARBA" id="ARBA00023242"/>
    </source>
</evidence>
<evidence type="ECO:0000313" key="9">
    <source>
        <dbReference type="Proteomes" id="UP000243876"/>
    </source>
</evidence>
<comment type="similarity">
    <text evidence="2">Belongs to the TRM6/GCD10 family.</text>
</comment>
<proteinExistence type="inferred from homology"/>